<dbReference type="InterPro" id="IPR029071">
    <property type="entry name" value="Ubiquitin-like_domsf"/>
</dbReference>
<dbReference type="GO" id="GO:0005634">
    <property type="term" value="C:nucleus"/>
    <property type="evidence" value="ECO:0007669"/>
    <property type="project" value="UniProtKB-SubCell"/>
</dbReference>
<dbReference type="PANTHER" id="PTHR47187">
    <property type="entry name" value="NFATC2-INTERACTING PROTEIN"/>
    <property type="match status" value="1"/>
</dbReference>
<evidence type="ECO:0000256" key="1">
    <source>
        <dbReference type="ARBA" id="ARBA00004123"/>
    </source>
</evidence>
<feature type="domain" description="Ubiquitin-like" evidence="5">
    <location>
        <begin position="296"/>
        <end position="368"/>
    </location>
</feature>
<feature type="region of interest" description="Disordered" evidence="4">
    <location>
        <begin position="98"/>
        <end position="136"/>
    </location>
</feature>
<accession>A0A1B6J6Z6</accession>
<dbReference type="EMBL" id="GECU01012766">
    <property type="protein sequence ID" value="JAS94940.1"/>
    <property type="molecule type" value="Transcribed_RNA"/>
</dbReference>
<dbReference type="AlphaFoldDB" id="A0A1B6J6Z6"/>
<evidence type="ECO:0000256" key="2">
    <source>
        <dbReference type="ARBA" id="ARBA00023242"/>
    </source>
</evidence>
<feature type="coiled-coil region" evidence="3">
    <location>
        <begin position="14"/>
        <end position="41"/>
    </location>
</feature>
<dbReference type="InterPro" id="IPR052324">
    <property type="entry name" value="NFATC2-Int_DNA_Repair"/>
</dbReference>
<dbReference type="PANTHER" id="PTHR47187:SF1">
    <property type="entry name" value="NFATC2-INTERACTING PROTEIN"/>
    <property type="match status" value="1"/>
</dbReference>
<name>A0A1B6J6Z6_9HEMI</name>
<evidence type="ECO:0000259" key="5">
    <source>
        <dbReference type="PROSITE" id="PS50053"/>
    </source>
</evidence>
<protein>
    <recommendedName>
        <fullName evidence="5">Ubiquitin-like domain-containing protein</fullName>
    </recommendedName>
</protein>
<dbReference type="SUPFAM" id="SSF54236">
    <property type="entry name" value="Ubiquitin-like"/>
    <property type="match status" value="2"/>
</dbReference>
<dbReference type="InterPro" id="IPR022617">
    <property type="entry name" value="Rad60/SUMO-like_dom"/>
</dbReference>
<dbReference type="Pfam" id="PF11976">
    <property type="entry name" value="Rad60-SLD"/>
    <property type="match status" value="1"/>
</dbReference>
<dbReference type="GO" id="GO:0045944">
    <property type="term" value="P:positive regulation of transcription by RNA polymerase II"/>
    <property type="evidence" value="ECO:0007669"/>
    <property type="project" value="TreeGrafter"/>
</dbReference>
<evidence type="ECO:0000256" key="4">
    <source>
        <dbReference type="SAM" id="MobiDB-lite"/>
    </source>
</evidence>
<reference evidence="6" key="1">
    <citation type="submission" date="2015-11" db="EMBL/GenBank/DDBJ databases">
        <title>De novo transcriptome assembly of four potential Pierce s Disease insect vectors from Arizona vineyards.</title>
        <authorList>
            <person name="Tassone E.E."/>
        </authorList>
    </citation>
    <scope>NUCLEOTIDE SEQUENCE</scope>
</reference>
<evidence type="ECO:0000313" key="6">
    <source>
        <dbReference type="EMBL" id="JAS94940.1"/>
    </source>
</evidence>
<dbReference type="Gene3D" id="3.10.20.90">
    <property type="entry name" value="Phosphatidylinositol 3-kinase Catalytic Subunit, Chain A, domain 1"/>
    <property type="match status" value="2"/>
</dbReference>
<evidence type="ECO:0000256" key="3">
    <source>
        <dbReference type="SAM" id="Coils"/>
    </source>
</evidence>
<sequence length="368" mass="41995">MILTMNSSSDSEDCQLYTRTAENIKRKRKELKAELEVLNNAIHLIPDEKINDVLEEIDLDKYHIKKCKPDDIEIIDSDSDEDLPLSVLLSKRKQVKKRQSRCKSIQSSGKSKSKQTAGVSGNRKRKTQDKCPVSDPKNIIVLDDDTGYSTTPMPPIDFKRRPKRNKTVDTSIVDISLQSISSIDYDEDDNFDNDDIVSITVEWNNGKKITRKEFKLRKYQKLETIFEELAKMEDVPASRILLMRDYNFVKPIDTPSSLDFKFYGALTGSVSNSEVLHNQSNSGLLNQDINNAKGLISVKLQLESKKSLVFKIMKNHKVSELLKMCAEELKCEENKIKITFDGECLEPNEVISDLDVEDGDIFNVYIKS</sequence>
<dbReference type="InterPro" id="IPR000626">
    <property type="entry name" value="Ubiquitin-like_dom"/>
</dbReference>
<comment type="subcellular location">
    <subcellularLocation>
        <location evidence="1">Nucleus</location>
    </subcellularLocation>
</comment>
<keyword evidence="3" id="KW-0175">Coiled coil</keyword>
<organism evidence="6">
    <name type="scientific">Homalodisca liturata</name>
    <dbReference type="NCBI Taxonomy" id="320908"/>
    <lineage>
        <taxon>Eukaryota</taxon>
        <taxon>Metazoa</taxon>
        <taxon>Ecdysozoa</taxon>
        <taxon>Arthropoda</taxon>
        <taxon>Hexapoda</taxon>
        <taxon>Insecta</taxon>
        <taxon>Pterygota</taxon>
        <taxon>Neoptera</taxon>
        <taxon>Paraneoptera</taxon>
        <taxon>Hemiptera</taxon>
        <taxon>Auchenorrhyncha</taxon>
        <taxon>Membracoidea</taxon>
        <taxon>Cicadellidae</taxon>
        <taxon>Cicadellinae</taxon>
        <taxon>Proconiini</taxon>
        <taxon>Homalodisca</taxon>
    </lineage>
</organism>
<proteinExistence type="predicted"/>
<keyword evidence="2" id="KW-0539">Nucleus</keyword>
<dbReference type="PROSITE" id="PS50053">
    <property type="entry name" value="UBIQUITIN_2"/>
    <property type="match status" value="1"/>
</dbReference>
<dbReference type="CDD" id="cd01763">
    <property type="entry name" value="Ubl_SUMO_like"/>
    <property type="match status" value="1"/>
</dbReference>
<gene>
    <name evidence="6" type="ORF">g.43469</name>
</gene>